<comment type="caution">
    <text evidence="8">The sequence shown here is derived from an EMBL/GenBank/DDBJ whole genome shotgun (WGS) entry which is preliminary data.</text>
</comment>
<feature type="transmembrane region" description="Helical" evidence="6">
    <location>
        <begin position="465"/>
        <end position="487"/>
    </location>
</feature>
<evidence type="ECO:0000256" key="5">
    <source>
        <dbReference type="SAM" id="MobiDB-lite"/>
    </source>
</evidence>
<dbReference type="EMBL" id="LCUC01000798">
    <property type="protein sequence ID" value="KKY29426.1"/>
    <property type="molecule type" value="Genomic_DNA"/>
</dbReference>
<accession>A0A0G2F5B2</accession>
<keyword evidence="4 6" id="KW-0472">Membrane</keyword>
<feature type="transmembrane region" description="Helical" evidence="6">
    <location>
        <begin position="222"/>
        <end position="242"/>
    </location>
</feature>
<sequence length="501" mass="54380">MASAPEQTSTQPPLADKEASDLEKIAPPSPDNTSLEDATLAALSRVKTADEHHPIHWSLTKKWFVVFWYCLLQAFVTLTTTTYVSAEFLVQETYGGTTQVVALGQSMFIIGTAIGPAFLGPLSDINGRKWVYVGAIFVYAILNIGCAKALNLPMLIIFQFLCGAAGSVALCNVAGTIADLFGDSDGAGQPMALFVASANSGPSIGSPVGEWIAENPNMGLPWIFWINVIIGAAFAIGMCFLPETLPRTVIARAVKKHRVASPEEVAIAHEKIDVLKEMRFVTTMALKIMITEPIVLFLGLYNGFAYGLLFLYLDGVFDVFVYNNGLSFIGADLTYLNFIVGVAIMFCIVPLQTYLYRKDRLRNGTNRPEARFLTSLVGVWGFPISLLWFAFTDDGSVSFWSPVVAGGLLAVCDPLLWLAMLNYLTDSYPSVAASAVAAFLIPSFLIAAGLAHAGIAMFENMTTKWAMATLGFISFGLVALVYVLYFFGPRIRARSKLARKA</sequence>
<evidence type="ECO:0000259" key="7">
    <source>
        <dbReference type="PROSITE" id="PS50850"/>
    </source>
</evidence>
<dbReference type="Pfam" id="PF07690">
    <property type="entry name" value="MFS_1"/>
    <property type="match status" value="1"/>
</dbReference>
<feature type="compositionally biased region" description="Polar residues" evidence="5">
    <location>
        <begin position="1"/>
        <end position="12"/>
    </location>
</feature>
<dbReference type="PROSITE" id="PS50850">
    <property type="entry name" value="MFS"/>
    <property type="match status" value="1"/>
</dbReference>
<dbReference type="InterPro" id="IPR020846">
    <property type="entry name" value="MFS_dom"/>
</dbReference>
<dbReference type="InterPro" id="IPR011701">
    <property type="entry name" value="MFS"/>
</dbReference>
<comment type="subcellular location">
    <subcellularLocation>
        <location evidence="1">Membrane</location>
        <topology evidence="1">Multi-pass membrane protein</topology>
    </subcellularLocation>
</comment>
<feature type="transmembrane region" description="Helical" evidence="6">
    <location>
        <begin position="66"/>
        <end position="86"/>
    </location>
</feature>
<dbReference type="OrthoDB" id="3936150at2759"/>
<gene>
    <name evidence="8" type="ORF">UCDDA912_g10650</name>
</gene>
<feature type="transmembrane region" description="Helical" evidence="6">
    <location>
        <begin position="431"/>
        <end position="453"/>
    </location>
</feature>
<dbReference type="Gene3D" id="1.20.1250.20">
    <property type="entry name" value="MFS general substrate transporter like domains"/>
    <property type="match status" value="1"/>
</dbReference>
<feature type="transmembrane region" description="Helical" evidence="6">
    <location>
        <begin position="294"/>
        <end position="313"/>
    </location>
</feature>
<evidence type="ECO:0000313" key="8">
    <source>
        <dbReference type="EMBL" id="KKY29426.1"/>
    </source>
</evidence>
<feature type="transmembrane region" description="Helical" evidence="6">
    <location>
        <begin position="130"/>
        <end position="150"/>
    </location>
</feature>
<proteinExistence type="predicted"/>
<evidence type="ECO:0000313" key="9">
    <source>
        <dbReference type="Proteomes" id="UP000034680"/>
    </source>
</evidence>
<name>A0A0G2F5B2_9PEZI</name>
<dbReference type="Proteomes" id="UP000034680">
    <property type="component" value="Unassembled WGS sequence"/>
</dbReference>
<feature type="region of interest" description="Disordered" evidence="5">
    <location>
        <begin position="1"/>
        <end position="35"/>
    </location>
</feature>
<feature type="domain" description="Major facilitator superfamily (MFS) profile" evidence="7">
    <location>
        <begin position="65"/>
        <end position="494"/>
    </location>
</feature>
<evidence type="ECO:0000256" key="2">
    <source>
        <dbReference type="ARBA" id="ARBA00022692"/>
    </source>
</evidence>
<keyword evidence="3 6" id="KW-1133">Transmembrane helix</keyword>
<dbReference type="GO" id="GO:0022857">
    <property type="term" value="F:transmembrane transporter activity"/>
    <property type="evidence" value="ECO:0007669"/>
    <property type="project" value="InterPro"/>
</dbReference>
<reference evidence="8 9" key="1">
    <citation type="submission" date="2015-05" db="EMBL/GenBank/DDBJ databases">
        <title>Distinctive expansion of gene families associated with plant cell wall degradation and secondary metabolism in the genomes of grapevine trunk pathogens.</title>
        <authorList>
            <person name="Lawrence D.P."/>
            <person name="Travadon R."/>
            <person name="Rolshausen P.E."/>
            <person name="Baumgartner K."/>
        </authorList>
    </citation>
    <scope>NUCLEOTIDE SEQUENCE [LARGE SCALE GENOMIC DNA]</scope>
    <source>
        <strain evidence="8">DA912</strain>
    </source>
</reference>
<evidence type="ECO:0000256" key="1">
    <source>
        <dbReference type="ARBA" id="ARBA00004141"/>
    </source>
</evidence>
<feature type="compositionally biased region" description="Basic and acidic residues" evidence="5">
    <location>
        <begin position="15"/>
        <end position="24"/>
    </location>
</feature>
<feature type="transmembrane region" description="Helical" evidence="6">
    <location>
        <begin position="157"/>
        <end position="178"/>
    </location>
</feature>
<organism evidence="8 9">
    <name type="scientific">Diaporthe ampelina</name>
    <dbReference type="NCBI Taxonomy" id="1214573"/>
    <lineage>
        <taxon>Eukaryota</taxon>
        <taxon>Fungi</taxon>
        <taxon>Dikarya</taxon>
        <taxon>Ascomycota</taxon>
        <taxon>Pezizomycotina</taxon>
        <taxon>Sordariomycetes</taxon>
        <taxon>Sordariomycetidae</taxon>
        <taxon>Diaporthales</taxon>
        <taxon>Diaporthaceae</taxon>
        <taxon>Diaporthe</taxon>
    </lineage>
</organism>
<keyword evidence="9" id="KW-1185">Reference proteome</keyword>
<keyword evidence="2 6" id="KW-0812">Transmembrane</keyword>
<dbReference type="GO" id="GO:0005886">
    <property type="term" value="C:plasma membrane"/>
    <property type="evidence" value="ECO:0007669"/>
    <property type="project" value="TreeGrafter"/>
</dbReference>
<feature type="transmembrane region" description="Helical" evidence="6">
    <location>
        <begin position="333"/>
        <end position="351"/>
    </location>
</feature>
<dbReference type="InterPro" id="IPR036259">
    <property type="entry name" value="MFS_trans_sf"/>
</dbReference>
<dbReference type="PANTHER" id="PTHR23502:SF36">
    <property type="entry name" value="MEMBRANE TRANSPORTER"/>
    <property type="match status" value="1"/>
</dbReference>
<dbReference type="AlphaFoldDB" id="A0A0G2F5B2"/>
<feature type="transmembrane region" description="Helical" evidence="6">
    <location>
        <begin position="98"/>
        <end position="118"/>
    </location>
</feature>
<feature type="transmembrane region" description="Helical" evidence="6">
    <location>
        <begin position="372"/>
        <end position="391"/>
    </location>
</feature>
<evidence type="ECO:0000256" key="3">
    <source>
        <dbReference type="ARBA" id="ARBA00022989"/>
    </source>
</evidence>
<feature type="transmembrane region" description="Helical" evidence="6">
    <location>
        <begin position="397"/>
        <end position="419"/>
    </location>
</feature>
<evidence type="ECO:0000256" key="6">
    <source>
        <dbReference type="SAM" id="Phobius"/>
    </source>
</evidence>
<reference evidence="8 9" key="2">
    <citation type="submission" date="2015-05" db="EMBL/GenBank/DDBJ databases">
        <authorList>
            <person name="Morales-Cruz A."/>
            <person name="Amrine K.C."/>
            <person name="Cantu D."/>
        </authorList>
    </citation>
    <scope>NUCLEOTIDE SEQUENCE [LARGE SCALE GENOMIC DNA]</scope>
    <source>
        <strain evidence="8">DA912</strain>
    </source>
</reference>
<dbReference type="STRING" id="1214573.A0A0G2F5B2"/>
<dbReference type="SUPFAM" id="SSF103473">
    <property type="entry name" value="MFS general substrate transporter"/>
    <property type="match status" value="1"/>
</dbReference>
<protein>
    <submittedName>
        <fullName evidence="8">Putative vitamin b6 transporter bsu1</fullName>
    </submittedName>
</protein>
<evidence type="ECO:0000256" key="4">
    <source>
        <dbReference type="ARBA" id="ARBA00023136"/>
    </source>
</evidence>
<dbReference type="PANTHER" id="PTHR23502">
    <property type="entry name" value="MAJOR FACILITATOR SUPERFAMILY"/>
    <property type="match status" value="1"/>
</dbReference>